<evidence type="ECO:0000313" key="3">
    <source>
        <dbReference type="EMBL" id="KAH0522681.1"/>
    </source>
</evidence>
<dbReference type="AlphaFoldDB" id="A0A9P8KQA1"/>
<comment type="caution">
    <text evidence="3">The sequence shown here is derived from an EMBL/GenBank/DDBJ whole genome shotgun (WGS) entry which is preliminary data.</text>
</comment>
<dbReference type="EMBL" id="JAIMJC010000007">
    <property type="protein sequence ID" value="KAH0522681.1"/>
    <property type="molecule type" value="Genomic_DNA"/>
</dbReference>
<evidence type="ECO:0000313" key="4">
    <source>
        <dbReference type="Proteomes" id="UP000826573"/>
    </source>
</evidence>
<name>A0A9P8KQA1_9HYPO</name>
<evidence type="ECO:0000256" key="1">
    <source>
        <dbReference type="SAM" id="Coils"/>
    </source>
</evidence>
<keyword evidence="1" id="KW-0175">Coiled coil</keyword>
<evidence type="ECO:0000256" key="2">
    <source>
        <dbReference type="SAM" id="MobiDB-lite"/>
    </source>
</evidence>
<feature type="coiled-coil region" evidence="1">
    <location>
        <begin position="23"/>
        <end position="50"/>
    </location>
</feature>
<dbReference type="Proteomes" id="UP000826573">
    <property type="component" value="Unassembled WGS sequence"/>
</dbReference>
<accession>A0A9P8KQA1</accession>
<organism evidence="3 4">
    <name type="scientific">Trichoderma semiorbis</name>
    <dbReference type="NCBI Taxonomy" id="1491008"/>
    <lineage>
        <taxon>Eukaryota</taxon>
        <taxon>Fungi</taxon>
        <taxon>Dikarya</taxon>
        <taxon>Ascomycota</taxon>
        <taxon>Pezizomycotina</taxon>
        <taxon>Sordariomycetes</taxon>
        <taxon>Hypocreomycetidae</taxon>
        <taxon>Hypocreales</taxon>
        <taxon>Hypocreaceae</taxon>
        <taxon>Trichoderma</taxon>
    </lineage>
</organism>
<proteinExistence type="predicted"/>
<gene>
    <name evidence="3" type="ORF">TsFJ059_006490</name>
</gene>
<reference evidence="3 4" key="1">
    <citation type="submission" date="2021-08" db="EMBL/GenBank/DDBJ databases">
        <title>The highly contiguous genome resource for Trichoderma semiorbis FJ059, a fungal antagonistic to plant pathogens.</title>
        <authorList>
            <person name="Liu T."/>
        </authorList>
    </citation>
    <scope>NUCLEOTIDE SEQUENCE [LARGE SCALE GENOMIC DNA]</scope>
    <source>
        <strain evidence="3 4">FJ059</strain>
    </source>
</reference>
<keyword evidence="4" id="KW-1185">Reference proteome</keyword>
<feature type="region of interest" description="Disordered" evidence="2">
    <location>
        <begin position="58"/>
        <end position="97"/>
    </location>
</feature>
<feature type="compositionally biased region" description="Low complexity" evidence="2">
    <location>
        <begin position="87"/>
        <end position="97"/>
    </location>
</feature>
<sequence length="114" mass="12570">MSAPAKMPASDFQILWDTIHSVVDEQKKRIDALEEEVRDLRALQQQQQQEWQAVLPLRPRPAEVQEDATSAPPPSAEADLAQREVDPAPATTTSSTTTMELAKSCATCVVLRTT</sequence>
<protein>
    <submittedName>
        <fullName evidence="3">Uncharacterized protein</fullName>
    </submittedName>
</protein>